<dbReference type="Pfam" id="PF01915">
    <property type="entry name" value="Glyco_hydro_3_C"/>
    <property type="match status" value="1"/>
</dbReference>
<dbReference type="InterPro" id="IPR036881">
    <property type="entry name" value="Glyco_hydro_3_C_sf"/>
</dbReference>
<evidence type="ECO:0000256" key="2">
    <source>
        <dbReference type="ARBA" id="ARBA00022801"/>
    </source>
</evidence>
<feature type="non-terminal residue" evidence="5">
    <location>
        <position position="133"/>
    </location>
</feature>
<evidence type="ECO:0000256" key="1">
    <source>
        <dbReference type="ARBA" id="ARBA00005336"/>
    </source>
</evidence>
<dbReference type="Gene3D" id="3.40.50.1700">
    <property type="entry name" value="Glycoside hydrolase family 3 C-terminal domain"/>
    <property type="match status" value="1"/>
</dbReference>
<proteinExistence type="inferred from homology"/>
<evidence type="ECO:0000313" key="5">
    <source>
        <dbReference type="EMBL" id="CAF4680686.1"/>
    </source>
</evidence>
<dbReference type="SUPFAM" id="SSF52279">
    <property type="entry name" value="Beta-D-glucan exohydrolase, C-terminal domain"/>
    <property type="match status" value="1"/>
</dbReference>
<dbReference type="GO" id="GO:0031222">
    <property type="term" value="P:arabinan catabolic process"/>
    <property type="evidence" value="ECO:0007669"/>
    <property type="project" value="TreeGrafter"/>
</dbReference>
<dbReference type="PANTHER" id="PTHR42721:SF3">
    <property type="entry name" value="BETA-D-XYLOSIDASE 5-RELATED"/>
    <property type="match status" value="1"/>
</dbReference>
<feature type="domain" description="Glycoside hydrolase family 3 C-terminal" evidence="4">
    <location>
        <begin position="8"/>
        <end position="128"/>
    </location>
</feature>
<sequence length="133" mass="14486">IGNFLRKAVIGPSADDLSVQAHTYHGTPSKWITTLNGIQSIALQYGINVVSTWGASRTNDSHEDFLHAIELANSSDIILFVGGLDERFEEEDTDRRSLQLPGAQLDLIIELTKLSKPFAILIISGSPISEPTV</sequence>
<dbReference type="EMBL" id="CAJOBC010153997">
    <property type="protein sequence ID" value="CAF4680686.1"/>
    <property type="molecule type" value="Genomic_DNA"/>
</dbReference>
<organism evidence="5 6">
    <name type="scientific">Didymodactylos carnosus</name>
    <dbReference type="NCBI Taxonomy" id="1234261"/>
    <lineage>
        <taxon>Eukaryota</taxon>
        <taxon>Metazoa</taxon>
        <taxon>Spiralia</taxon>
        <taxon>Gnathifera</taxon>
        <taxon>Rotifera</taxon>
        <taxon>Eurotatoria</taxon>
        <taxon>Bdelloidea</taxon>
        <taxon>Philodinida</taxon>
        <taxon>Philodinidae</taxon>
        <taxon>Didymodactylos</taxon>
    </lineage>
</organism>
<reference evidence="5" key="1">
    <citation type="submission" date="2021-02" db="EMBL/GenBank/DDBJ databases">
        <authorList>
            <person name="Nowell W R."/>
        </authorList>
    </citation>
    <scope>NUCLEOTIDE SEQUENCE</scope>
</reference>
<accession>A0A8S3A5I6</accession>
<evidence type="ECO:0000313" key="6">
    <source>
        <dbReference type="Proteomes" id="UP000681722"/>
    </source>
</evidence>
<dbReference type="PANTHER" id="PTHR42721">
    <property type="entry name" value="SUGAR HYDROLASE-RELATED"/>
    <property type="match status" value="1"/>
</dbReference>
<dbReference type="AlphaFoldDB" id="A0A8S3A5I6"/>
<dbReference type="InterPro" id="IPR002772">
    <property type="entry name" value="Glyco_hydro_3_C"/>
</dbReference>
<evidence type="ECO:0000256" key="3">
    <source>
        <dbReference type="ARBA" id="ARBA00023295"/>
    </source>
</evidence>
<dbReference type="Proteomes" id="UP000681722">
    <property type="component" value="Unassembled WGS sequence"/>
</dbReference>
<keyword evidence="3" id="KW-0326">Glycosidase</keyword>
<keyword evidence="2" id="KW-0378">Hydrolase</keyword>
<feature type="non-terminal residue" evidence="5">
    <location>
        <position position="1"/>
    </location>
</feature>
<evidence type="ECO:0000259" key="4">
    <source>
        <dbReference type="Pfam" id="PF01915"/>
    </source>
</evidence>
<protein>
    <recommendedName>
        <fullName evidence="4">Glycoside hydrolase family 3 C-terminal domain-containing protein</fullName>
    </recommendedName>
</protein>
<dbReference type="GO" id="GO:0045493">
    <property type="term" value="P:xylan catabolic process"/>
    <property type="evidence" value="ECO:0007669"/>
    <property type="project" value="InterPro"/>
</dbReference>
<comment type="similarity">
    <text evidence="1">Belongs to the glycosyl hydrolase 3 family.</text>
</comment>
<name>A0A8S3A5I6_9BILA</name>
<dbReference type="GO" id="GO:0009044">
    <property type="term" value="F:xylan 1,4-beta-xylosidase activity"/>
    <property type="evidence" value="ECO:0007669"/>
    <property type="project" value="InterPro"/>
</dbReference>
<dbReference type="GO" id="GO:0046556">
    <property type="term" value="F:alpha-L-arabinofuranosidase activity"/>
    <property type="evidence" value="ECO:0007669"/>
    <property type="project" value="TreeGrafter"/>
</dbReference>
<comment type="caution">
    <text evidence="5">The sequence shown here is derived from an EMBL/GenBank/DDBJ whole genome shotgun (WGS) entry which is preliminary data.</text>
</comment>
<dbReference type="InterPro" id="IPR044993">
    <property type="entry name" value="BXL"/>
</dbReference>
<gene>
    <name evidence="5" type="ORF">SRO942_LOCUS51061</name>
</gene>